<gene>
    <name evidence="2" type="primary">PARPA_10863.1 scaffold 41979</name>
</gene>
<dbReference type="EMBL" id="LN733219">
    <property type="protein sequence ID" value="CEP16591.1"/>
    <property type="molecule type" value="Genomic_DNA"/>
</dbReference>
<dbReference type="AlphaFoldDB" id="A0A0B7NDK4"/>
<proteinExistence type="predicted"/>
<accession>A0A0B7NDK4</accession>
<keyword evidence="3" id="KW-1185">Reference proteome</keyword>
<evidence type="ECO:0000256" key="1">
    <source>
        <dbReference type="SAM" id="MobiDB-lite"/>
    </source>
</evidence>
<dbReference type="PANTHER" id="PTHR22794:SF2">
    <property type="entry name" value="THAP DOMAIN-CONTAINING PROTEIN 11"/>
    <property type="match status" value="1"/>
</dbReference>
<organism evidence="2 3">
    <name type="scientific">Parasitella parasitica</name>
    <dbReference type="NCBI Taxonomy" id="35722"/>
    <lineage>
        <taxon>Eukaryota</taxon>
        <taxon>Fungi</taxon>
        <taxon>Fungi incertae sedis</taxon>
        <taxon>Mucoromycota</taxon>
        <taxon>Mucoromycotina</taxon>
        <taxon>Mucoromycetes</taxon>
        <taxon>Mucorales</taxon>
        <taxon>Mucorineae</taxon>
        <taxon>Mucoraceae</taxon>
        <taxon>Parasitella</taxon>
    </lineage>
</organism>
<dbReference type="PANTHER" id="PTHR22794">
    <property type="entry name" value="THAP DOMAIN PROTEIN 11"/>
    <property type="match status" value="1"/>
</dbReference>
<protein>
    <submittedName>
        <fullName evidence="2">Uncharacterized protein</fullName>
    </submittedName>
</protein>
<feature type="region of interest" description="Disordered" evidence="1">
    <location>
        <begin position="91"/>
        <end position="151"/>
    </location>
</feature>
<dbReference type="OrthoDB" id="5430106at2759"/>
<reference evidence="2 3" key="1">
    <citation type="submission" date="2014-09" db="EMBL/GenBank/DDBJ databases">
        <authorList>
            <person name="Ellenberger Sabrina"/>
        </authorList>
    </citation>
    <scope>NUCLEOTIDE SEQUENCE [LARGE SCALE GENOMIC DNA]</scope>
    <source>
        <strain evidence="2 3">CBS 412.66</strain>
    </source>
</reference>
<sequence length="213" mass="24440">MSSINQEQHINPRRAILERSINFKQQLQQVELNRTQQKLQLQRLSLLMNDNNYLDHPSNMKRLTEELDNVNREYSYIRHYQDPLKESFKRLTDSNSKDDVRSTSWTKSDKHQQQELQKRLLRSDSGISSSSRSSSSNCSKSSSSITSSSISTNTSISTSYFALAEKSSLLARWFGSNEESLPVSATPTEEQCNSVIYSCHPTIATQIKLRNKK</sequence>
<evidence type="ECO:0000313" key="3">
    <source>
        <dbReference type="Proteomes" id="UP000054107"/>
    </source>
</evidence>
<evidence type="ECO:0000313" key="2">
    <source>
        <dbReference type="EMBL" id="CEP16591.1"/>
    </source>
</evidence>
<dbReference type="Proteomes" id="UP000054107">
    <property type="component" value="Unassembled WGS sequence"/>
</dbReference>
<feature type="compositionally biased region" description="Basic and acidic residues" evidence="1">
    <location>
        <begin position="91"/>
        <end position="122"/>
    </location>
</feature>
<dbReference type="GO" id="GO:0031931">
    <property type="term" value="C:TORC1 complex"/>
    <property type="evidence" value="ECO:0007669"/>
    <property type="project" value="TreeGrafter"/>
</dbReference>
<feature type="compositionally biased region" description="Low complexity" evidence="1">
    <location>
        <begin position="123"/>
        <end position="151"/>
    </location>
</feature>
<name>A0A0B7NDK4_9FUNG</name>
<dbReference type="GO" id="GO:0000329">
    <property type="term" value="C:fungal-type vacuole membrane"/>
    <property type="evidence" value="ECO:0007669"/>
    <property type="project" value="TreeGrafter"/>
</dbReference>